<protein>
    <submittedName>
        <fullName evidence="1">Uncharacterized protein</fullName>
    </submittedName>
</protein>
<accession>A0A9D4J557</accession>
<evidence type="ECO:0000313" key="1">
    <source>
        <dbReference type="EMBL" id="KAH3800181.1"/>
    </source>
</evidence>
<name>A0A9D4J557_DREPO</name>
<dbReference type="EMBL" id="JAIWYP010000007">
    <property type="protein sequence ID" value="KAH3800181.1"/>
    <property type="molecule type" value="Genomic_DNA"/>
</dbReference>
<gene>
    <name evidence="1" type="ORF">DPMN_153810</name>
</gene>
<dbReference type="AlphaFoldDB" id="A0A9D4J557"/>
<reference evidence="1" key="1">
    <citation type="journal article" date="2019" name="bioRxiv">
        <title>The Genome of the Zebra Mussel, Dreissena polymorpha: A Resource for Invasive Species Research.</title>
        <authorList>
            <person name="McCartney M.A."/>
            <person name="Auch B."/>
            <person name="Kono T."/>
            <person name="Mallez S."/>
            <person name="Zhang Y."/>
            <person name="Obille A."/>
            <person name="Becker A."/>
            <person name="Abrahante J.E."/>
            <person name="Garbe J."/>
            <person name="Badalamenti J.P."/>
            <person name="Herman A."/>
            <person name="Mangelson H."/>
            <person name="Liachko I."/>
            <person name="Sullivan S."/>
            <person name="Sone E.D."/>
            <person name="Koren S."/>
            <person name="Silverstein K.A.T."/>
            <person name="Beckman K.B."/>
            <person name="Gohl D.M."/>
        </authorList>
    </citation>
    <scope>NUCLEOTIDE SEQUENCE</scope>
    <source>
        <strain evidence="1">Duluth1</strain>
        <tissue evidence="1">Whole animal</tissue>
    </source>
</reference>
<proteinExistence type="predicted"/>
<keyword evidence="2" id="KW-1185">Reference proteome</keyword>
<dbReference type="Proteomes" id="UP000828390">
    <property type="component" value="Unassembled WGS sequence"/>
</dbReference>
<comment type="caution">
    <text evidence="1">The sequence shown here is derived from an EMBL/GenBank/DDBJ whole genome shotgun (WGS) entry which is preliminary data.</text>
</comment>
<sequence length="442" mass="50159">MLNTLHDWCKRWRVIINTNKSKTVHFRRGRTSRTDKEFRVGENILETEDTLVNQLIIEHLAPGLYHADAFGSCCMMWRSATNPMEADVCWERSRMNPVSSYAYYQEDNSGPCSELYLPPGPTITIIAPYHLTYIEHCDHPRELTKICVGRLGSFAVAVIAHKLYVSISIPLKHSPPYQAIIHLMETAGNLEPETLEVLIMRSLSERELHCWDFAANPSLVAEATAIENEFFVDWTTWTRGRHHSMGGAPGDMERFPSLPDLVVVTGMPIASGTHQTAVDGRELQAISSKTPMETTQPHPVPHNLPRDHRDVLTMLPKSLLYDERSNWFVFKGKFERYAMINGWSEVESADCLGWCLTGTVPYAELMQRMHERFGARELPATAQGRFHVAQQEEGESLDDWSDRALTLATAAFRNLPYAYAAEKAVTKFFHGLLDKEAGNHMQ</sequence>
<evidence type="ECO:0000313" key="2">
    <source>
        <dbReference type="Proteomes" id="UP000828390"/>
    </source>
</evidence>
<organism evidence="1 2">
    <name type="scientific">Dreissena polymorpha</name>
    <name type="common">Zebra mussel</name>
    <name type="synonym">Mytilus polymorpha</name>
    <dbReference type="NCBI Taxonomy" id="45954"/>
    <lineage>
        <taxon>Eukaryota</taxon>
        <taxon>Metazoa</taxon>
        <taxon>Spiralia</taxon>
        <taxon>Lophotrochozoa</taxon>
        <taxon>Mollusca</taxon>
        <taxon>Bivalvia</taxon>
        <taxon>Autobranchia</taxon>
        <taxon>Heteroconchia</taxon>
        <taxon>Euheterodonta</taxon>
        <taxon>Imparidentia</taxon>
        <taxon>Neoheterodontei</taxon>
        <taxon>Myida</taxon>
        <taxon>Dreissenoidea</taxon>
        <taxon>Dreissenidae</taxon>
        <taxon>Dreissena</taxon>
    </lineage>
</organism>
<reference evidence="1" key="2">
    <citation type="submission" date="2020-11" db="EMBL/GenBank/DDBJ databases">
        <authorList>
            <person name="McCartney M.A."/>
            <person name="Auch B."/>
            <person name="Kono T."/>
            <person name="Mallez S."/>
            <person name="Becker A."/>
            <person name="Gohl D.M."/>
            <person name="Silverstein K.A.T."/>
            <person name="Koren S."/>
            <person name="Bechman K.B."/>
            <person name="Herman A."/>
            <person name="Abrahante J.E."/>
            <person name="Garbe J."/>
        </authorList>
    </citation>
    <scope>NUCLEOTIDE SEQUENCE</scope>
    <source>
        <strain evidence="1">Duluth1</strain>
        <tissue evidence="1">Whole animal</tissue>
    </source>
</reference>